<organism evidence="4">
    <name type="scientific">uncultured Caudovirales phage</name>
    <dbReference type="NCBI Taxonomy" id="2100421"/>
    <lineage>
        <taxon>Viruses</taxon>
        <taxon>Duplodnaviria</taxon>
        <taxon>Heunggongvirae</taxon>
        <taxon>Uroviricota</taxon>
        <taxon>Caudoviricetes</taxon>
        <taxon>Peduoviridae</taxon>
        <taxon>Maltschvirus</taxon>
        <taxon>Maltschvirus maltsch</taxon>
    </lineage>
</organism>
<name>A0A6J5SNH7_9CAUD</name>
<evidence type="ECO:0000256" key="1">
    <source>
        <dbReference type="SAM" id="Coils"/>
    </source>
</evidence>
<protein>
    <submittedName>
        <fullName evidence="4">Uncharacterized protein</fullName>
    </submittedName>
</protein>
<keyword evidence="1" id="KW-0175">Coiled coil</keyword>
<dbReference type="EMBL" id="LR797063">
    <property type="protein sequence ID" value="CAB4184667.1"/>
    <property type="molecule type" value="Genomic_DNA"/>
</dbReference>
<evidence type="ECO:0000313" key="2">
    <source>
        <dbReference type="EMBL" id="CAB4184667.1"/>
    </source>
</evidence>
<evidence type="ECO:0000313" key="4">
    <source>
        <dbReference type="EMBL" id="CAB4215662.1"/>
    </source>
</evidence>
<dbReference type="EMBL" id="LR797335">
    <property type="protein sequence ID" value="CAB4204217.1"/>
    <property type="molecule type" value="Genomic_DNA"/>
</dbReference>
<dbReference type="EMBL" id="LR797425">
    <property type="protein sequence ID" value="CAB4215662.1"/>
    <property type="molecule type" value="Genomic_DNA"/>
</dbReference>
<feature type="coiled-coil region" evidence="1">
    <location>
        <begin position="11"/>
        <end position="45"/>
    </location>
</feature>
<proteinExistence type="predicted"/>
<reference evidence="4" key="1">
    <citation type="submission" date="2020-05" db="EMBL/GenBank/DDBJ databases">
        <authorList>
            <person name="Chiriac C."/>
            <person name="Salcher M."/>
            <person name="Ghai R."/>
            <person name="Kavagutti S V."/>
        </authorList>
    </citation>
    <scope>NUCLEOTIDE SEQUENCE</scope>
</reference>
<sequence>MLSKKQMDIQFDILGHKLHEVNNQIKALEEQKEIIIKDLRLLIDNNSYTTANFVYIKEFRKAAIDYKALAEVFDVEQFRKKEQVLYWIFKKNHSE</sequence>
<gene>
    <name evidence="2" type="ORF">UFOVP1112_22</name>
    <name evidence="3" type="ORF">UFOVP1385_43</name>
    <name evidence="4" type="ORF">UFOVP1478_47</name>
</gene>
<accession>A0A6J5SNH7</accession>
<evidence type="ECO:0000313" key="3">
    <source>
        <dbReference type="EMBL" id="CAB4204217.1"/>
    </source>
</evidence>